<protein>
    <submittedName>
        <fullName evidence="1">PD-(D/E)XK motif protein</fullName>
    </submittedName>
</protein>
<proteinExistence type="predicted"/>
<reference evidence="1 2" key="1">
    <citation type="submission" date="2020-12" db="EMBL/GenBank/DDBJ databases">
        <title>Revised draft genomes of Rhodomicrobium vannielii ATCC 17100 and Rhodomicrobium udaipurense JA643.</title>
        <authorList>
            <person name="Conners E.M."/>
            <person name="Davenport E.J."/>
            <person name="Bose A."/>
        </authorList>
    </citation>
    <scope>NUCLEOTIDE SEQUENCE [LARGE SCALE GENOMIC DNA]</scope>
    <source>
        <strain evidence="1 2">JA643</strain>
    </source>
</reference>
<accession>A0A8I1GC88</accession>
<dbReference type="RefSeq" id="WP_037237437.1">
    <property type="nucleotide sequence ID" value="NZ_JAEMUK010000002.1"/>
</dbReference>
<dbReference type="EMBL" id="JAEMUK010000002">
    <property type="protein sequence ID" value="MBJ7542234.1"/>
    <property type="molecule type" value="Genomic_DNA"/>
</dbReference>
<comment type="caution">
    <text evidence="1">The sequence shown here is derived from an EMBL/GenBank/DDBJ whole genome shotgun (WGS) entry which is preliminary data.</text>
</comment>
<dbReference type="InterPro" id="IPR025534">
    <property type="entry name" value="DUF4420"/>
</dbReference>
<dbReference type="Pfam" id="PF14390">
    <property type="entry name" value="DUF4420"/>
    <property type="match status" value="1"/>
</dbReference>
<name>A0A8I1GC88_9HYPH</name>
<keyword evidence="2" id="KW-1185">Reference proteome</keyword>
<dbReference type="Proteomes" id="UP000623250">
    <property type="component" value="Unassembled WGS sequence"/>
</dbReference>
<sequence>MAAPSNIDGLHAAWRALAGAGGGEGWNTIRLSISSSCTVLAGRRSPGDAEAILVGFRHVKAIPESQLPQGHGFEVIRLRDDPIGGNRTWLALARRAGGSPELFAMMAEDLVRLIDGCEAVEDAAILQRFLARIRTWQDFMDRHREGILSEEAELGLFGELIVLSEMIDAGVPVKDALDAWLGPLEGLQDFVLGSGGMEVKATLSGAGFPATVSSLEQLDDTLRQPLFLAAVRLSLHPSGKTLPVLADDIKQRLRETPAMLETFDVRLMQAGLLPTCTGRYSRSFLKLSLVVLPVTDTFPHLTRSKVHPAIRRARYEIDLDLAETRDIGLAGALELMEAI</sequence>
<evidence type="ECO:0000313" key="1">
    <source>
        <dbReference type="EMBL" id="MBJ7542234.1"/>
    </source>
</evidence>
<evidence type="ECO:0000313" key="2">
    <source>
        <dbReference type="Proteomes" id="UP000623250"/>
    </source>
</evidence>
<organism evidence="1 2">
    <name type="scientific">Rhodomicrobium udaipurense</name>
    <dbReference type="NCBI Taxonomy" id="1202716"/>
    <lineage>
        <taxon>Bacteria</taxon>
        <taxon>Pseudomonadati</taxon>
        <taxon>Pseudomonadota</taxon>
        <taxon>Alphaproteobacteria</taxon>
        <taxon>Hyphomicrobiales</taxon>
        <taxon>Hyphomicrobiaceae</taxon>
        <taxon>Rhodomicrobium</taxon>
    </lineage>
</organism>
<dbReference type="AlphaFoldDB" id="A0A8I1GC88"/>
<gene>
    <name evidence="1" type="ORF">JDN41_01520</name>
</gene>